<dbReference type="EMBL" id="CAJHNJ030000008">
    <property type="protein sequence ID" value="CAG9104882.1"/>
    <property type="molecule type" value="Genomic_DNA"/>
</dbReference>
<dbReference type="SUPFAM" id="SSF46938">
    <property type="entry name" value="CRAL/TRIO N-terminal domain"/>
    <property type="match status" value="1"/>
</dbReference>
<dbReference type="GO" id="GO:1902936">
    <property type="term" value="F:phosphatidylinositol bisphosphate binding"/>
    <property type="evidence" value="ECO:0007669"/>
    <property type="project" value="TreeGrafter"/>
</dbReference>
<reference evidence="2" key="1">
    <citation type="submission" date="2020-11" db="EMBL/GenBank/DDBJ databases">
        <authorList>
            <person name="Whiteford S."/>
        </authorList>
    </citation>
    <scope>NUCLEOTIDE SEQUENCE</scope>
</reference>
<dbReference type="PANTHER" id="PTHR10174">
    <property type="entry name" value="ALPHA-TOCOPHEROL TRANSFER PROTEIN-RELATED"/>
    <property type="match status" value="1"/>
</dbReference>
<keyword evidence="3" id="KW-1185">Reference proteome</keyword>
<name>A0A8S4DU34_PLUXY</name>
<dbReference type="InterPro" id="IPR001251">
    <property type="entry name" value="CRAL-TRIO_dom"/>
</dbReference>
<organism evidence="2 3">
    <name type="scientific">Plutella xylostella</name>
    <name type="common">Diamondback moth</name>
    <name type="synonym">Plutella maculipennis</name>
    <dbReference type="NCBI Taxonomy" id="51655"/>
    <lineage>
        <taxon>Eukaryota</taxon>
        <taxon>Metazoa</taxon>
        <taxon>Ecdysozoa</taxon>
        <taxon>Arthropoda</taxon>
        <taxon>Hexapoda</taxon>
        <taxon>Insecta</taxon>
        <taxon>Pterygota</taxon>
        <taxon>Neoptera</taxon>
        <taxon>Endopterygota</taxon>
        <taxon>Lepidoptera</taxon>
        <taxon>Glossata</taxon>
        <taxon>Ditrysia</taxon>
        <taxon>Yponomeutoidea</taxon>
        <taxon>Plutellidae</taxon>
        <taxon>Plutella</taxon>
    </lineage>
</organism>
<dbReference type="SUPFAM" id="SSF52087">
    <property type="entry name" value="CRAL/TRIO domain"/>
    <property type="match status" value="1"/>
</dbReference>
<evidence type="ECO:0000259" key="1">
    <source>
        <dbReference type="PROSITE" id="PS50191"/>
    </source>
</evidence>
<dbReference type="InterPro" id="IPR036865">
    <property type="entry name" value="CRAL-TRIO_dom_sf"/>
</dbReference>
<dbReference type="PANTHER" id="PTHR10174:SF222">
    <property type="entry name" value="GH10083P-RELATED"/>
    <property type="match status" value="1"/>
</dbReference>
<feature type="domain" description="CRAL-TRIO" evidence="1">
    <location>
        <begin position="130"/>
        <end position="259"/>
    </location>
</feature>
<dbReference type="PRINTS" id="PR00180">
    <property type="entry name" value="CRETINALDHBP"/>
</dbReference>
<dbReference type="PROSITE" id="PS50191">
    <property type="entry name" value="CRAL_TRIO"/>
    <property type="match status" value="1"/>
</dbReference>
<protein>
    <submittedName>
        <fullName evidence="2">(diamondback moth) hypothetical protein</fullName>
    </submittedName>
</protein>
<dbReference type="CDD" id="cd00170">
    <property type="entry name" value="SEC14"/>
    <property type="match status" value="1"/>
</dbReference>
<sequence>MNEIKPNPYLVFNKNQLQEVRKRFGYEDVRVLNQVLDGIEQWIAKQNHFTVRKFDRDYLERFLMYCKGSAEKTKHKLDKLCTARFLLKEFFSNFNMMEEFGTLFTMARIIMLPKPTTDHHRIFLFEFHGDSYAQYTHMSTARYWISLLEFLLTQDYAAGTIWVCDARKINYELITKMNPLIVQKAITIVTETYAMRLQKIYLINSSRFLNTLLMMLKQALPEKLKSRIEVLGSPEELVEGHIDRELLPADYGGDLKSIADLADESFKAVCSEAHILRMRTAAAEATNEACRSHTRFNQDILGMPGSFKTFSVD</sequence>
<accession>A0A8S4DU34</accession>
<dbReference type="InterPro" id="IPR036273">
    <property type="entry name" value="CRAL/TRIO_N_dom_sf"/>
</dbReference>
<gene>
    <name evidence="2" type="ORF">PLXY2_LOCUS3316</name>
</gene>
<evidence type="ECO:0000313" key="2">
    <source>
        <dbReference type="EMBL" id="CAG9104882.1"/>
    </source>
</evidence>
<dbReference type="Pfam" id="PF00650">
    <property type="entry name" value="CRAL_TRIO"/>
    <property type="match status" value="1"/>
</dbReference>
<dbReference type="GO" id="GO:0016020">
    <property type="term" value="C:membrane"/>
    <property type="evidence" value="ECO:0007669"/>
    <property type="project" value="TreeGrafter"/>
</dbReference>
<comment type="caution">
    <text evidence="2">The sequence shown here is derived from an EMBL/GenBank/DDBJ whole genome shotgun (WGS) entry which is preliminary data.</text>
</comment>
<dbReference type="Proteomes" id="UP000653454">
    <property type="component" value="Unassembled WGS sequence"/>
</dbReference>
<proteinExistence type="predicted"/>
<dbReference type="AlphaFoldDB" id="A0A8S4DU34"/>
<evidence type="ECO:0000313" key="3">
    <source>
        <dbReference type="Proteomes" id="UP000653454"/>
    </source>
</evidence>
<dbReference type="Gene3D" id="3.40.525.10">
    <property type="entry name" value="CRAL-TRIO lipid binding domain"/>
    <property type="match status" value="1"/>
</dbReference>